<evidence type="ECO:0000313" key="2">
    <source>
        <dbReference type="WBParaSite" id="Hba_07534"/>
    </source>
</evidence>
<proteinExistence type="predicted"/>
<dbReference type="Proteomes" id="UP000095283">
    <property type="component" value="Unplaced"/>
</dbReference>
<dbReference type="AlphaFoldDB" id="A0A1I7WR06"/>
<organism evidence="1 2">
    <name type="scientific">Heterorhabditis bacteriophora</name>
    <name type="common">Entomopathogenic nematode worm</name>
    <dbReference type="NCBI Taxonomy" id="37862"/>
    <lineage>
        <taxon>Eukaryota</taxon>
        <taxon>Metazoa</taxon>
        <taxon>Ecdysozoa</taxon>
        <taxon>Nematoda</taxon>
        <taxon>Chromadorea</taxon>
        <taxon>Rhabditida</taxon>
        <taxon>Rhabditina</taxon>
        <taxon>Rhabditomorpha</taxon>
        <taxon>Strongyloidea</taxon>
        <taxon>Heterorhabditidae</taxon>
        <taxon>Heterorhabditis</taxon>
    </lineage>
</organism>
<sequence length="145" mass="16513">MKYYLLQPKPYDYTTIPGLKLDLDADKLPSLSIEPGVICDDISSITGHIDEINRFPSFRHFLEYCYHCYGPLNSFYWGPRYVVSVCDSKLLADLKKNKDHLLAICPLAVGSLLQGDNRFWTKITIASIELGTEEEYSGDEIVSNR</sequence>
<protein>
    <submittedName>
        <fullName evidence="2">Inorganic diphosphatase</fullName>
    </submittedName>
</protein>
<accession>A0A1I7WR06</accession>
<reference evidence="2" key="1">
    <citation type="submission" date="2016-11" db="UniProtKB">
        <authorList>
            <consortium name="WormBaseParasite"/>
        </authorList>
    </citation>
    <scope>IDENTIFICATION</scope>
</reference>
<name>A0A1I7WR06_HETBA</name>
<dbReference type="WBParaSite" id="Hba_07534">
    <property type="protein sequence ID" value="Hba_07534"/>
    <property type="gene ID" value="Hba_07534"/>
</dbReference>
<keyword evidence="1" id="KW-1185">Reference proteome</keyword>
<evidence type="ECO:0000313" key="1">
    <source>
        <dbReference type="Proteomes" id="UP000095283"/>
    </source>
</evidence>